<gene>
    <name evidence="2" type="primary">LOC123090489</name>
</gene>
<dbReference type="RefSeq" id="XP_044367728.1">
    <property type="nucleotide sequence ID" value="XM_044511793.1"/>
</dbReference>
<dbReference type="PANTHER" id="PTHR34835">
    <property type="entry name" value="OS07G0283600 PROTEIN-RELATED"/>
    <property type="match status" value="1"/>
</dbReference>
<evidence type="ECO:0000313" key="2">
    <source>
        <dbReference type="EnsemblPlants" id="TraesCSU02G060900.1"/>
    </source>
</evidence>
<proteinExistence type="predicted"/>
<sequence>MSDLFSGIQAAMVINRVENCDKSVEDWDSDGDGSGCSTGVAGTPCFTSRLSVLKAASVIAQFSEFKRQLVSEIGFGGMLELKSWQKINLKYSAYLMDRVDLDSCSLNLESQGVLDLVDKNINYVFGIPCGNLTIQGEGVEPSEACIEYTRVAASFSEKGTHSLKAAESILLAPITEKSTETEKHCFKIAFVIFIIGHVLAPTAKHDYISVDFWAALNDVNKIKDWNWGAYVLKNLLQAVRKFKTDVSKRNPTIHIVGCHLFLQVFVLDNLELGLLNKQHGVTPRIGLYDYESMKKMVEQITVNIPSGEVTLSGGKVRDDTPAGGIESHVNVAGTGKIAKPAFTLKRASTPCSPMLRSTYTKNGPQEFSNYIRSRYPTISAQKLGILLREQNARGLANISEMRQAFQSNMFTFTDKLMACLGEMCTCCKAHGRKMCVLKSEDKTIHEPPPTPSTEQLSTPLVTKIGPRLPAPGMPEGQVSATSSVSRKRDGSLSSSMQSGPSKRLCLPASIGEDDLCQKQRPIAQDSIVMDIASSILSMYDDLTTVLVTYYAEIRPAPTAILFGATTDGAPVKIDLAQCNFGRDPWVAGSVPPPPPENALRAIRDWMSAASMTNLQRNWILHLKPRLISIEGIEIQQQLAHGDPMSHEICTAIFRRLAQLDQSCSKDTPGNIWRKYIEPDFATTVLSNADPLTGQSIRTGFQEGTGLCNPASCRMWFIPAILPDGWAVYLFDMMRKRIIVLDPAVGPFGYSNRRVSMHEFVSNKLHAALFNCLHSFFSSWHCDSTNWGRTFPIIMREKIERDETGLGATFFARNFDGDRLQIPLTKETLASHSNLMLYELMRMQGNQTKAAHDSLEAIKGTFLVL</sequence>
<name>A0A3B6TZY9_WHEAT</name>
<dbReference type="EnsemblPlants" id="TraesCSU02G060900.1">
    <property type="protein sequence ID" value="TraesCSU02G060900.1"/>
    <property type="gene ID" value="TraesCSU02G060900"/>
</dbReference>
<dbReference type="Proteomes" id="UP000019116">
    <property type="component" value="Chromosome Un"/>
</dbReference>
<protein>
    <recommendedName>
        <fullName evidence="4">Ubiquitin-like protease family profile domain-containing protein</fullName>
    </recommendedName>
</protein>
<feature type="region of interest" description="Disordered" evidence="1">
    <location>
        <begin position="443"/>
        <end position="502"/>
    </location>
</feature>
<dbReference type="PANTHER" id="PTHR34835:SF63">
    <property type="entry name" value="AMINOTRANSFERASE-LIKE PLANT MOBILE DOMAIN-CONTAINING PROTEIN"/>
    <property type="match status" value="1"/>
</dbReference>
<dbReference type="Gramene" id="TraesLDM4B03G02231380.1">
    <property type="protein sequence ID" value="TraesLDM4B03G02231380.1"/>
    <property type="gene ID" value="TraesLDM4B03G02231380"/>
</dbReference>
<dbReference type="Gramene" id="TraesCSU02G060900.1">
    <property type="protein sequence ID" value="TraesCSU02G060900.1"/>
    <property type="gene ID" value="TraesCSU02G060900"/>
</dbReference>
<evidence type="ECO:0008006" key="4">
    <source>
        <dbReference type="Google" id="ProtNLM"/>
    </source>
</evidence>
<dbReference type="STRING" id="4565.A0A3B6TZY9"/>
<dbReference type="AlphaFoldDB" id="A0A3B6TZY9"/>
<accession>A0A3B6TZY9</accession>
<dbReference type="GeneID" id="123090489"/>
<dbReference type="Gramene" id="TraesNOR4B03G02240130.1">
    <property type="protein sequence ID" value="TraesNOR4B03G02240130.1"/>
    <property type="gene ID" value="TraesNOR4B03G02240130"/>
</dbReference>
<dbReference type="Gramene" id="TraesCAD_scaffold_034738_01G000100.1">
    <property type="protein sequence ID" value="TraesCAD_scaffold_034738_01G000100.1"/>
    <property type="gene ID" value="TraesCAD_scaffold_034738_01G000100"/>
</dbReference>
<evidence type="ECO:0000256" key="1">
    <source>
        <dbReference type="SAM" id="MobiDB-lite"/>
    </source>
</evidence>
<evidence type="ECO:0000313" key="3">
    <source>
        <dbReference type="Proteomes" id="UP000019116"/>
    </source>
</evidence>
<dbReference type="OrthoDB" id="693469at2759"/>
<reference evidence="2" key="1">
    <citation type="submission" date="2018-08" db="EMBL/GenBank/DDBJ databases">
        <authorList>
            <person name="Rossello M."/>
        </authorList>
    </citation>
    <scope>NUCLEOTIDE SEQUENCE [LARGE SCALE GENOMIC DNA]</scope>
    <source>
        <strain evidence="2">cv. Chinese Spring</strain>
    </source>
</reference>
<organism evidence="2">
    <name type="scientific">Triticum aestivum</name>
    <name type="common">Wheat</name>
    <dbReference type="NCBI Taxonomy" id="4565"/>
    <lineage>
        <taxon>Eukaryota</taxon>
        <taxon>Viridiplantae</taxon>
        <taxon>Streptophyta</taxon>
        <taxon>Embryophyta</taxon>
        <taxon>Tracheophyta</taxon>
        <taxon>Spermatophyta</taxon>
        <taxon>Magnoliopsida</taxon>
        <taxon>Liliopsida</taxon>
        <taxon>Poales</taxon>
        <taxon>Poaceae</taxon>
        <taxon>BOP clade</taxon>
        <taxon>Pooideae</taxon>
        <taxon>Triticodae</taxon>
        <taxon>Triticeae</taxon>
        <taxon>Triticinae</taxon>
        <taxon>Triticum</taxon>
    </lineage>
</organism>
<dbReference type="Gramene" id="TraesROB_scaffold_004631_01G000300.1">
    <property type="protein sequence ID" value="TraesROB_scaffold_004631_01G000300.1"/>
    <property type="gene ID" value="TraesROB_scaffold_004631_01G000300"/>
</dbReference>
<keyword evidence="3" id="KW-1185">Reference proteome</keyword>
<reference evidence="2" key="2">
    <citation type="submission" date="2018-10" db="UniProtKB">
        <authorList>
            <consortium name="EnsemblPlants"/>
        </authorList>
    </citation>
    <scope>IDENTIFICATION</scope>
</reference>
<feature type="compositionally biased region" description="Low complexity" evidence="1">
    <location>
        <begin position="491"/>
        <end position="501"/>
    </location>
</feature>
<dbReference type="Gramene" id="TraesCLE_scaffold_004340_01G000300.1">
    <property type="protein sequence ID" value="TraesCLE_scaffold_004340_01G000300.1"/>
    <property type="gene ID" value="TraesCLE_scaffold_004340_01G000300"/>
</dbReference>